<dbReference type="InterPro" id="IPR035925">
    <property type="entry name" value="BSD_dom_sf"/>
</dbReference>
<proteinExistence type="predicted"/>
<dbReference type="AlphaFoldDB" id="A0A5J4YKN8"/>
<dbReference type="EMBL" id="VRMN01000011">
    <property type="protein sequence ID" value="KAA8491848.1"/>
    <property type="molecule type" value="Genomic_DNA"/>
</dbReference>
<evidence type="ECO:0000313" key="3">
    <source>
        <dbReference type="EMBL" id="KAA8491848.1"/>
    </source>
</evidence>
<dbReference type="PANTHER" id="PTHR16019">
    <property type="entry name" value="SYNAPSE-ASSOCIATED PROTEIN"/>
    <property type="match status" value="1"/>
</dbReference>
<gene>
    <name evidence="3" type="ORF">FVE85_8330</name>
</gene>
<dbReference type="PROSITE" id="PS50858">
    <property type="entry name" value="BSD"/>
    <property type="match status" value="1"/>
</dbReference>
<name>A0A5J4YKN8_PORPP</name>
<dbReference type="SUPFAM" id="SSF140383">
    <property type="entry name" value="BSD domain-like"/>
    <property type="match status" value="1"/>
</dbReference>
<feature type="domain" description="BSD" evidence="2">
    <location>
        <begin position="271"/>
        <end position="316"/>
    </location>
</feature>
<evidence type="ECO:0000256" key="1">
    <source>
        <dbReference type="SAM" id="MobiDB-lite"/>
    </source>
</evidence>
<feature type="compositionally biased region" description="Acidic residues" evidence="1">
    <location>
        <begin position="336"/>
        <end position="351"/>
    </location>
</feature>
<feature type="compositionally biased region" description="Polar residues" evidence="1">
    <location>
        <begin position="138"/>
        <end position="149"/>
    </location>
</feature>
<dbReference type="Pfam" id="PF03909">
    <property type="entry name" value="BSD"/>
    <property type="match status" value="1"/>
</dbReference>
<dbReference type="OrthoDB" id="73788at2759"/>
<comment type="caution">
    <text evidence="3">The sequence shown here is derived from an EMBL/GenBank/DDBJ whole genome shotgun (WGS) entry which is preliminary data.</text>
</comment>
<protein>
    <submittedName>
        <fullName evidence="3">BSD domain-containing protein 1</fullName>
    </submittedName>
</protein>
<dbReference type="PANTHER" id="PTHR16019:SF5">
    <property type="entry name" value="BSD DOMAIN-CONTAINING PROTEIN 1"/>
    <property type="match status" value="1"/>
</dbReference>
<dbReference type="Proteomes" id="UP000324585">
    <property type="component" value="Unassembled WGS sequence"/>
</dbReference>
<feature type="compositionally biased region" description="Gly residues" evidence="1">
    <location>
        <begin position="353"/>
        <end position="364"/>
    </location>
</feature>
<feature type="region of interest" description="Disordered" evidence="1">
    <location>
        <begin position="27"/>
        <end position="57"/>
    </location>
</feature>
<feature type="region of interest" description="Disordered" evidence="1">
    <location>
        <begin position="336"/>
        <end position="456"/>
    </location>
</feature>
<evidence type="ECO:0000313" key="4">
    <source>
        <dbReference type="Proteomes" id="UP000324585"/>
    </source>
</evidence>
<dbReference type="InterPro" id="IPR051494">
    <property type="entry name" value="BSD_domain-containing"/>
</dbReference>
<accession>A0A5J4YKN8</accession>
<dbReference type="Gene3D" id="1.10.3970.10">
    <property type="entry name" value="BSD domain"/>
    <property type="match status" value="1"/>
</dbReference>
<dbReference type="GO" id="GO:0005737">
    <property type="term" value="C:cytoplasm"/>
    <property type="evidence" value="ECO:0007669"/>
    <property type="project" value="TreeGrafter"/>
</dbReference>
<reference evidence="4" key="1">
    <citation type="journal article" date="2019" name="Nat. Commun.">
        <title>Expansion of phycobilisome linker gene families in mesophilic red algae.</title>
        <authorList>
            <person name="Lee J."/>
            <person name="Kim D."/>
            <person name="Bhattacharya D."/>
            <person name="Yoon H.S."/>
        </authorList>
    </citation>
    <scope>NUCLEOTIDE SEQUENCE [LARGE SCALE GENOMIC DNA]</scope>
    <source>
        <strain evidence="4">CCMP 1328</strain>
    </source>
</reference>
<dbReference type="SMART" id="SM00751">
    <property type="entry name" value="BSD"/>
    <property type="match status" value="1"/>
</dbReference>
<keyword evidence="4" id="KW-1185">Reference proteome</keyword>
<evidence type="ECO:0000259" key="2">
    <source>
        <dbReference type="PROSITE" id="PS50858"/>
    </source>
</evidence>
<organism evidence="3 4">
    <name type="scientific">Porphyridium purpureum</name>
    <name type="common">Red alga</name>
    <name type="synonym">Porphyridium cruentum</name>
    <dbReference type="NCBI Taxonomy" id="35688"/>
    <lineage>
        <taxon>Eukaryota</taxon>
        <taxon>Rhodophyta</taxon>
        <taxon>Bangiophyceae</taxon>
        <taxon>Porphyridiales</taxon>
        <taxon>Porphyridiaceae</taxon>
        <taxon>Porphyridium</taxon>
    </lineage>
</organism>
<feature type="region of interest" description="Disordered" evidence="1">
    <location>
        <begin position="115"/>
        <end position="159"/>
    </location>
</feature>
<dbReference type="InterPro" id="IPR005607">
    <property type="entry name" value="BSD_dom"/>
</dbReference>
<sequence>MCECAAVCARETQRSAADMDLNVFEYATEAPSDGARGDGEEDGERGGATDYRGTADDEDLDVVLERAAENLSSWVNAAYSRAPALDVQMAGLSLQAPTTPIEFFQRFTKIRAGGGDAANDAGAGQSDRSGSAVAGLDQNGSSAEGSGHSQDVEGGGAECTQSASAVIHVPDVAGAWNNIGTFWNSVKTQASAAVQQLGEEAEKATALAHSSSAQLTASGAPASHDAGENAVARTRFQQKIEALRGKPDVYADPVEDTPEFQEWADGFALGDAQTEESMRILEQYPAIAKMHDSMVPDIVDDELFWMRYFYAKLNLEKGEQRRLALLQAAAENVADNEEDIGWSDDEDEDGAGDQVGGCGDGGDGSLPARTDSAKQADSANTSDVIEENRTASDMINDDGKAGSRTQAPVSTPAKVSITEPVEPNPNVVGKANFPADTMQVPAETEEKVVDSDDDWE</sequence>
<feature type="compositionally biased region" description="Polar residues" evidence="1">
    <location>
        <begin position="373"/>
        <end position="383"/>
    </location>
</feature>